<accession>A0A0A9BWH4</accession>
<name>A0A0A9BWH4_ARUDO</name>
<sequence length="32" mass="3587">MILLQLWKTACVIIEWCLSTSTLVSGNFNCAK</sequence>
<reference evidence="1" key="2">
    <citation type="journal article" date="2015" name="Data Brief">
        <title>Shoot transcriptome of the giant reed, Arundo donax.</title>
        <authorList>
            <person name="Barrero R.A."/>
            <person name="Guerrero F.D."/>
            <person name="Moolhuijzen P."/>
            <person name="Goolsby J.A."/>
            <person name="Tidwell J."/>
            <person name="Bellgard S.E."/>
            <person name="Bellgard M.I."/>
        </authorList>
    </citation>
    <scope>NUCLEOTIDE SEQUENCE</scope>
    <source>
        <tissue evidence="1">Shoot tissue taken approximately 20 cm above the soil surface</tissue>
    </source>
</reference>
<evidence type="ECO:0000313" key="1">
    <source>
        <dbReference type="EMBL" id="JAD68429.1"/>
    </source>
</evidence>
<protein>
    <submittedName>
        <fullName evidence="1">Uncharacterized protein</fullName>
    </submittedName>
</protein>
<reference evidence="1" key="1">
    <citation type="submission" date="2014-09" db="EMBL/GenBank/DDBJ databases">
        <authorList>
            <person name="Magalhaes I.L.F."/>
            <person name="Oliveira U."/>
            <person name="Santos F.R."/>
            <person name="Vidigal T.H.D.A."/>
            <person name="Brescovit A.D."/>
            <person name="Santos A.J."/>
        </authorList>
    </citation>
    <scope>NUCLEOTIDE SEQUENCE</scope>
    <source>
        <tissue evidence="1">Shoot tissue taken approximately 20 cm above the soil surface</tissue>
    </source>
</reference>
<proteinExistence type="predicted"/>
<dbReference type="EMBL" id="GBRH01229466">
    <property type="protein sequence ID" value="JAD68429.1"/>
    <property type="molecule type" value="Transcribed_RNA"/>
</dbReference>
<dbReference type="AlphaFoldDB" id="A0A0A9BWH4"/>
<organism evidence="1">
    <name type="scientific">Arundo donax</name>
    <name type="common">Giant reed</name>
    <name type="synonym">Donax arundinaceus</name>
    <dbReference type="NCBI Taxonomy" id="35708"/>
    <lineage>
        <taxon>Eukaryota</taxon>
        <taxon>Viridiplantae</taxon>
        <taxon>Streptophyta</taxon>
        <taxon>Embryophyta</taxon>
        <taxon>Tracheophyta</taxon>
        <taxon>Spermatophyta</taxon>
        <taxon>Magnoliopsida</taxon>
        <taxon>Liliopsida</taxon>
        <taxon>Poales</taxon>
        <taxon>Poaceae</taxon>
        <taxon>PACMAD clade</taxon>
        <taxon>Arundinoideae</taxon>
        <taxon>Arundineae</taxon>
        <taxon>Arundo</taxon>
    </lineage>
</organism>